<dbReference type="Pfam" id="PF03853">
    <property type="entry name" value="YjeF_N"/>
    <property type="match status" value="1"/>
</dbReference>
<evidence type="ECO:0000256" key="17">
    <source>
        <dbReference type="HAMAP-Rule" id="MF_01965"/>
    </source>
</evidence>
<dbReference type="HAMAP" id="MF_01965">
    <property type="entry name" value="NADHX_dehydratase"/>
    <property type="match status" value="1"/>
</dbReference>
<evidence type="ECO:0000256" key="5">
    <source>
        <dbReference type="ARBA" id="ARBA00022723"/>
    </source>
</evidence>
<dbReference type="HAMAP" id="MF_01966">
    <property type="entry name" value="NADHX_epimerase"/>
    <property type="match status" value="1"/>
</dbReference>
<dbReference type="NCBIfam" id="TIGR00197">
    <property type="entry name" value="yjeF_nterm"/>
    <property type="match status" value="1"/>
</dbReference>
<comment type="caution">
    <text evidence="23">The sequence shown here is derived from an EMBL/GenBank/DDBJ whole genome shotgun (WGS) entry which is preliminary data.</text>
</comment>
<feature type="binding site" evidence="17">
    <location>
        <begin position="437"/>
        <end position="441"/>
    </location>
    <ligand>
        <name>AMP</name>
        <dbReference type="ChEBI" id="CHEBI:456215"/>
    </ligand>
</feature>
<dbReference type="GO" id="GO:0110051">
    <property type="term" value="P:metabolite repair"/>
    <property type="evidence" value="ECO:0007669"/>
    <property type="project" value="TreeGrafter"/>
</dbReference>
<feature type="binding site" evidence="17">
    <location>
        <position position="400"/>
    </location>
    <ligand>
        <name>(6S)-NADPHX</name>
        <dbReference type="ChEBI" id="CHEBI:64076"/>
    </ligand>
</feature>
<dbReference type="SUPFAM" id="SSF53613">
    <property type="entry name" value="Ribokinase-like"/>
    <property type="match status" value="1"/>
</dbReference>
<dbReference type="InterPro" id="IPR004443">
    <property type="entry name" value="YjeF_N_dom"/>
</dbReference>
<comment type="caution">
    <text evidence="18">Lacks conserved residue(s) required for the propagation of feature annotation.</text>
</comment>
<dbReference type="PIRSF" id="PIRSF017184">
    <property type="entry name" value="Nnr"/>
    <property type="match status" value="1"/>
</dbReference>
<name>A0A2S4JNN7_9SPIO</name>
<dbReference type="SUPFAM" id="SSF64153">
    <property type="entry name" value="YjeF N-terminal domain-like"/>
    <property type="match status" value="1"/>
</dbReference>
<dbReference type="RefSeq" id="WP_103680376.1">
    <property type="nucleotide sequence ID" value="NZ_LPWH01000068.1"/>
</dbReference>
<dbReference type="InterPro" id="IPR000631">
    <property type="entry name" value="CARKD"/>
</dbReference>
<evidence type="ECO:0000256" key="3">
    <source>
        <dbReference type="ARBA" id="ARBA00006001"/>
    </source>
</evidence>
<dbReference type="InterPro" id="IPR030677">
    <property type="entry name" value="Nnr"/>
</dbReference>
<comment type="catalytic activity">
    <reaction evidence="16 17 19">
        <text>(6S)-NADPHX + ADP = AMP + phosphate + NADPH + H(+)</text>
        <dbReference type="Rhea" id="RHEA:32235"/>
        <dbReference type="ChEBI" id="CHEBI:15378"/>
        <dbReference type="ChEBI" id="CHEBI:43474"/>
        <dbReference type="ChEBI" id="CHEBI:57783"/>
        <dbReference type="ChEBI" id="CHEBI:64076"/>
        <dbReference type="ChEBI" id="CHEBI:456215"/>
        <dbReference type="ChEBI" id="CHEBI:456216"/>
        <dbReference type="EC" id="4.2.1.136"/>
    </reaction>
</comment>
<evidence type="ECO:0000256" key="14">
    <source>
        <dbReference type="ARBA" id="ARBA00025153"/>
    </source>
</evidence>
<keyword evidence="5 18" id="KW-0479">Metal-binding</keyword>
<keyword evidence="7 17" id="KW-0067">ATP-binding</keyword>
<accession>A0A2S4JNN7</accession>
<feature type="binding site" evidence="17">
    <location>
        <position position="339"/>
    </location>
    <ligand>
        <name>(6S)-NADPHX</name>
        <dbReference type="ChEBI" id="CHEBI:64076"/>
    </ligand>
</feature>
<comment type="catalytic activity">
    <reaction evidence="1 18 19">
        <text>(6R)-NADHX = (6S)-NADHX</text>
        <dbReference type="Rhea" id="RHEA:32215"/>
        <dbReference type="ChEBI" id="CHEBI:64074"/>
        <dbReference type="ChEBI" id="CHEBI:64075"/>
        <dbReference type="EC" id="5.1.99.6"/>
    </reaction>
</comment>
<feature type="binding site" evidence="17">
    <location>
        <position position="466"/>
    </location>
    <ligand>
        <name>AMP</name>
        <dbReference type="ChEBI" id="CHEBI:456215"/>
    </ligand>
</feature>
<proteinExistence type="inferred from homology"/>
<feature type="domain" description="YjeF N-terminal" evidence="22">
    <location>
        <begin position="13"/>
        <end position="231"/>
    </location>
</feature>
<feature type="binding site" evidence="18">
    <location>
        <position position="178"/>
    </location>
    <ligand>
        <name>K(+)</name>
        <dbReference type="ChEBI" id="CHEBI:29103"/>
    </ligand>
</feature>
<dbReference type="NCBIfam" id="TIGR00196">
    <property type="entry name" value="yjeF_cterm"/>
    <property type="match status" value="1"/>
</dbReference>
<keyword evidence="9 18" id="KW-0630">Potassium</keyword>
<evidence type="ECO:0000313" key="24">
    <source>
        <dbReference type="Proteomes" id="UP000237350"/>
    </source>
</evidence>
<dbReference type="Gene3D" id="3.40.1190.20">
    <property type="match status" value="1"/>
</dbReference>
<comment type="cofactor">
    <cofactor evidence="17">
        <name>Mg(2+)</name>
        <dbReference type="ChEBI" id="CHEBI:18420"/>
    </cofactor>
</comment>
<evidence type="ECO:0000256" key="7">
    <source>
        <dbReference type="ARBA" id="ARBA00022840"/>
    </source>
</evidence>
<evidence type="ECO:0000256" key="2">
    <source>
        <dbReference type="ARBA" id="ARBA00000909"/>
    </source>
</evidence>
<feature type="binding site" evidence="18">
    <location>
        <begin position="73"/>
        <end position="77"/>
    </location>
    <ligand>
        <name>(6S)-NADPHX</name>
        <dbReference type="ChEBI" id="CHEBI:64076"/>
    </ligand>
</feature>
<evidence type="ECO:0000256" key="4">
    <source>
        <dbReference type="ARBA" id="ARBA00009524"/>
    </source>
</evidence>
<evidence type="ECO:0000256" key="6">
    <source>
        <dbReference type="ARBA" id="ARBA00022741"/>
    </source>
</evidence>
<keyword evidence="13" id="KW-0511">Multifunctional enzyme</keyword>
<dbReference type="PROSITE" id="PS51385">
    <property type="entry name" value="YJEF_N"/>
    <property type="match status" value="1"/>
</dbReference>
<evidence type="ECO:0000256" key="12">
    <source>
        <dbReference type="ARBA" id="ARBA00023239"/>
    </source>
</evidence>
<evidence type="ECO:0000256" key="1">
    <source>
        <dbReference type="ARBA" id="ARBA00000013"/>
    </source>
</evidence>
<comment type="similarity">
    <text evidence="17">Belongs to the NnrD/CARKD family.</text>
</comment>
<evidence type="ECO:0000313" key="23">
    <source>
        <dbReference type="EMBL" id="POR01149.1"/>
    </source>
</evidence>
<dbReference type="GO" id="GO:0046872">
    <property type="term" value="F:metal ion binding"/>
    <property type="evidence" value="ECO:0007669"/>
    <property type="project" value="UniProtKB-UniRule"/>
</dbReference>
<dbReference type="PROSITE" id="PS51383">
    <property type="entry name" value="YJEF_C_3"/>
    <property type="match status" value="1"/>
</dbReference>
<comment type="function">
    <text evidence="14 19">Bifunctional enzyme that catalyzes the epimerization of the S- and R-forms of NAD(P)HX and the dehydration of the S-form of NAD(P)HX at the expense of ADP, which is converted to AMP. This allows the repair of both epimers of NAD(P)HX, a damaged form of NAD(P)H that is a result of enzymatic or heat-dependent hydration.</text>
</comment>
<comment type="subunit">
    <text evidence="17">Homotetramer.</text>
</comment>
<evidence type="ECO:0000256" key="19">
    <source>
        <dbReference type="PIRNR" id="PIRNR017184"/>
    </source>
</evidence>
<evidence type="ECO:0000256" key="8">
    <source>
        <dbReference type="ARBA" id="ARBA00022857"/>
    </source>
</evidence>
<keyword evidence="12 17" id="KW-0456">Lyase</keyword>
<keyword evidence="8 17" id="KW-0521">NADP</keyword>
<comment type="similarity">
    <text evidence="18">Belongs to the NnrE/AIBP family.</text>
</comment>
<dbReference type="EC" id="4.2.1.136" evidence="19"/>
<evidence type="ECO:0000256" key="11">
    <source>
        <dbReference type="ARBA" id="ARBA00023235"/>
    </source>
</evidence>
<evidence type="ECO:0000256" key="13">
    <source>
        <dbReference type="ARBA" id="ARBA00023268"/>
    </source>
</evidence>
<comment type="similarity">
    <text evidence="3 19">In the N-terminal section; belongs to the NnrE/AIBP family.</text>
</comment>
<feature type="binding site" evidence="18">
    <location>
        <begin position="146"/>
        <end position="152"/>
    </location>
    <ligand>
        <name>(6S)-NADPHX</name>
        <dbReference type="ChEBI" id="CHEBI:64076"/>
    </ligand>
</feature>
<evidence type="ECO:0000259" key="22">
    <source>
        <dbReference type="PROSITE" id="PS51385"/>
    </source>
</evidence>
<dbReference type="InterPro" id="IPR029056">
    <property type="entry name" value="Ribokinase-like"/>
</dbReference>
<evidence type="ECO:0000259" key="21">
    <source>
        <dbReference type="PROSITE" id="PS51383"/>
    </source>
</evidence>
<comment type="catalytic activity">
    <reaction evidence="15 17 19">
        <text>(6S)-NADHX + ADP = AMP + phosphate + NADH + H(+)</text>
        <dbReference type="Rhea" id="RHEA:32223"/>
        <dbReference type="ChEBI" id="CHEBI:15378"/>
        <dbReference type="ChEBI" id="CHEBI:43474"/>
        <dbReference type="ChEBI" id="CHEBI:57945"/>
        <dbReference type="ChEBI" id="CHEBI:64074"/>
        <dbReference type="ChEBI" id="CHEBI:456215"/>
        <dbReference type="ChEBI" id="CHEBI:456216"/>
        <dbReference type="EC" id="4.2.1.136"/>
    </reaction>
</comment>
<keyword evidence="24" id="KW-1185">Reference proteome</keyword>
<dbReference type="GO" id="GO:0052856">
    <property type="term" value="F:NAD(P)HX epimerase activity"/>
    <property type="evidence" value="ECO:0007669"/>
    <property type="project" value="UniProtKB-UniRule"/>
</dbReference>
<gene>
    <name evidence="18" type="primary">nnrE</name>
    <name evidence="17" type="synonym">nnrD</name>
    <name evidence="23" type="ORF">AU468_08680</name>
</gene>
<feature type="binding site" evidence="18">
    <location>
        <position position="74"/>
    </location>
    <ligand>
        <name>K(+)</name>
        <dbReference type="ChEBI" id="CHEBI:29103"/>
    </ligand>
</feature>
<dbReference type="PANTHER" id="PTHR12592">
    <property type="entry name" value="ATP-DEPENDENT (S)-NAD(P)H-HYDRATE DEHYDRATASE FAMILY MEMBER"/>
    <property type="match status" value="1"/>
</dbReference>
<keyword evidence="10 17" id="KW-0520">NAD</keyword>
<dbReference type="Proteomes" id="UP000237350">
    <property type="component" value="Unassembled WGS sequence"/>
</dbReference>
<dbReference type="PANTHER" id="PTHR12592:SF0">
    <property type="entry name" value="ATP-DEPENDENT (S)-NAD(P)H-HYDRATE DEHYDRATASE"/>
    <property type="match status" value="1"/>
</dbReference>
<comment type="similarity">
    <text evidence="4 19">In the C-terminal section; belongs to the NnrD/CARKD family.</text>
</comment>
<sequence>MNEQDLLLSSALMADIDRAAREELGIPGVVLMENAGRGAWEVLRRVLQEEGTTPAERKTSPEGPLVFCAGPGNNGGDALVMARWAFLEEQFPLAVVTSRAGLGAAAEAQWEILRRLGLSRLVWEEEPGAVRELLGGARMIVDGLSGTGLSGALRGSAAGLVEAMNASGAPIASVDLPSGFRDDPDPGDPRVRADLTIVTGYLKRSLFTALGRPGAGRIVQVDPGFPPSLVRAAVGSGGSSPSQVRLRNPRDLTPRPVPADAHKGVRGKVGVVGGAPGTGGAPLLAGLGALYGGAGMVRVCTGAAPGEGWCDPSLMVKADTRENRTGILDWASALVIGPGWTDAGRDDLRDLLGEARQRSLPVVLDAQALRLLEPALVVESPQVSGAEKSGGEASLILTPHPGELAAMLGCTPRDLACNPWEALRKTAEIYAAVVVLKGSVTCVADPDGRISVFDGGCPALATAGTGDVLAGLAGALCAAGTEAAEAARTAVALHLRAGQRLASRAGWFTARDLARSLGEISGGAP</sequence>
<evidence type="ECO:0000256" key="20">
    <source>
        <dbReference type="SAM" id="MobiDB-lite"/>
    </source>
</evidence>
<dbReference type="GO" id="GO:0005524">
    <property type="term" value="F:ATP binding"/>
    <property type="evidence" value="ECO:0007669"/>
    <property type="project" value="UniProtKB-UniRule"/>
</dbReference>
<feature type="binding site" evidence="17">
    <location>
        <position position="281"/>
    </location>
    <ligand>
        <name>(6S)-NADPHX</name>
        <dbReference type="ChEBI" id="CHEBI:64076"/>
    </ligand>
</feature>
<dbReference type="GO" id="GO:0046496">
    <property type="term" value="P:nicotinamide nucleotide metabolic process"/>
    <property type="evidence" value="ECO:0007669"/>
    <property type="project" value="UniProtKB-UniRule"/>
</dbReference>
<feature type="domain" description="YjeF C-terminal" evidence="21">
    <location>
        <begin position="246"/>
        <end position="525"/>
    </location>
</feature>
<dbReference type="Pfam" id="PF01256">
    <property type="entry name" value="Carb_kinase"/>
    <property type="match status" value="1"/>
</dbReference>
<keyword evidence="6 17" id="KW-0547">Nucleotide-binding</keyword>
<comment type="catalytic activity">
    <reaction evidence="2 18 19">
        <text>(6R)-NADPHX = (6S)-NADPHX</text>
        <dbReference type="Rhea" id="RHEA:32227"/>
        <dbReference type="ChEBI" id="CHEBI:64076"/>
        <dbReference type="ChEBI" id="CHEBI:64077"/>
        <dbReference type="EC" id="5.1.99.6"/>
    </reaction>
</comment>
<organism evidence="23 24">
    <name type="scientific">Alkalispirochaeta sphaeroplastigenens</name>
    <dbReference type="NCBI Taxonomy" id="1187066"/>
    <lineage>
        <taxon>Bacteria</taxon>
        <taxon>Pseudomonadati</taxon>
        <taxon>Spirochaetota</taxon>
        <taxon>Spirochaetia</taxon>
        <taxon>Spirochaetales</taxon>
        <taxon>Spirochaetaceae</taxon>
        <taxon>Alkalispirochaeta</taxon>
    </lineage>
</organism>
<comment type="cofactor">
    <cofactor evidence="18 19">
        <name>K(+)</name>
        <dbReference type="ChEBI" id="CHEBI:29103"/>
    </cofactor>
    <text evidence="18 19">Binds 1 potassium ion per subunit.</text>
</comment>
<feature type="region of interest" description="Disordered" evidence="20">
    <location>
        <begin position="233"/>
        <end position="263"/>
    </location>
</feature>
<dbReference type="EMBL" id="LPWH01000068">
    <property type="protein sequence ID" value="POR01149.1"/>
    <property type="molecule type" value="Genomic_DNA"/>
</dbReference>
<dbReference type="GO" id="GO:0052855">
    <property type="term" value="F:ADP-dependent NAD(P)H-hydrate dehydratase activity"/>
    <property type="evidence" value="ECO:0007669"/>
    <property type="project" value="UniProtKB-UniRule"/>
</dbReference>
<evidence type="ECO:0000256" key="10">
    <source>
        <dbReference type="ARBA" id="ARBA00023027"/>
    </source>
</evidence>
<comment type="function">
    <text evidence="17">Catalyzes the dehydration of the S-form of NAD(P)HX at the expense of ADP, which is converted to AMP. Together with NAD(P)HX epimerase, which catalyzes the epimerization of the S- and R-forms, the enzyme allows the repair of both epimers of NAD(P)HX, a damaged form of NAD(P)H that is a result of enzymatic or heat-dependent hydration.</text>
</comment>
<dbReference type="Gene3D" id="3.40.50.10260">
    <property type="entry name" value="YjeF N-terminal domain"/>
    <property type="match status" value="1"/>
</dbReference>
<protein>
    <recommendedName>
        <fullName evidence="19">Bifunctional NAD(P)H-hydrate repair enzyme</fullName>
    </recommendedName>
    <alternativeName>
        <fullName evidence="19">Nicotinamide nucleotide repair protein</fullName>
    </alternativeName>
    <domain>
        <recommendedName>
            <fullName evidence="19">ADP-dependent (S)-NAD(P)H-hydrate dehydratase</fullName>
            <ecNumber evidence="19">4.2.1.136</ecNumber>
        </recommendedName>
        <alternativeName>
            <fullName evidence="19">ADP-dependent NAD(P)HX dehydratase</fullName>
        </alternativeName>
    </domain>
    <domain>
        <recommendedName>
            <fullName evidence="19">NAD(P)H-hydrate epimerase</fullName>
            <ecNumber evidence="19">5.1.99.6</ecNumber>
        </recommendedName>
    </domain>
</protein>
<evidence type="ECO:0000256" key="16">
    <source>
        <dbReference type="ARBA" id="ARBA00049209"/>
    </source>
</evidence>
<keyword evidence="11 18" id="KW-0413">Isomerase</keyword>
<feature type="binding site" evidence="18">
    <location>
        <position position="142"/>
    </location>
    <ligand>
        <name>K(+)</name>
        <dbReference type="ChEBI" id="CHEBI:29103"/>
    </ligand>
</feature>
<evidence type="ECO:0000256" key="15">
    <source>
        <dbReference type="ARBA" id="ARBA00048238"/>
    </source>
</evidence>
<feature type="binding site" evidence="18">
    <location>
        <position position="175"/>
    </location>
    <ligand>
        <name>(6S)-NADPHX</name>
        <dbReference type="ChEBI" id="CHEBI:64076"/>
    </ligand>
</feature>
<dbReference type="AlphaFoldDB" id="A0A2S4JNN7"/>
<evidence type="ECO:0000256" key="18">
    <source>
        <dbReference type="HAMAP-Rule" id="MF_01966"/>
    </source>
</evidence>
<dbReference type="CDD" id="cd01171">
    <property type="entry name" value="YXKO-related"/>
    <property type="match status" value="1"/>
</dbReference>
<dbReference type="InterPro" id="IPR036652">
    <property type="entry name" value="YjeF_N_dom_sf"/>
</dbReference>
<evidence type="ECO:0000256" key="9">
    <source>
        <dbReference type="ARBA" id="ARBA00022958"/>
    </source>
</evidence>
<reference evidence="24" key="1">
    <citation type="submission" date="2015-12" db="EMBL/GenBank/DDBJ databases">
        <authorList>
            <person name="Lodha T.D."/>
            <person name="Chintalapati S."/>
            <person name="Chintalapati V.R."/>
            <person name="Sravanthi T."/>
        </authorList>
    </citation>
    <scope>NUCLEOTIDE SEQUENCE [LARGE SCALE GENOMIC DNA]</scope>
    <source>
        <strain evidence="24">JC133</strain>
    </source>
</reference>
<feature type="binding site" evidence="17">
    <location>
        <position position="467"/>
    </location>
    <ligand>
        <name>(6S)-NADPHX</name>
        <dbReference type="ChEBI" id="CHEBI:64076"/>
    </ligand>
</feature>
<dbReference type="OrthoDB" id="9806925at2"/>
<comment type="function">
    <text evidence="18">Catalyzes the epimerization of the S- and R-forms of NAD(P)HX, a damaged form of NAD(P)H that is a result of enzymatic or heat-dependent hydration. This is a prerequisite for the S-specific NAD(P)H-hydrate dehydratase to allow the repair of both epimers of NAD(P)HX.</text>
</comment>
<dbReference type="EC" id="5.1.99.6" evidence="19"/>